<dbReference type="Proteomes" id="UP000002280">
    <property type="component" value="Chromosome 3"/>
</dbReference>
<evidence type="ECO:0000313" key="1">
    <source>
        <dbReference type="Ensembl" id="ENSMODP00000047607.1"/>
    </source>
</evidence>
<reference evidence="1 2" key="1">
    <citation type="journal article" date="2007" name="Nature">
        <title>Genome of the marsupial Monodelphis domestica reveals innovation in non-coding sequences.</title>
        <authorList>
            <person name="Mikkelsen T.S."/>
            <person name="Wakefield M.J."/>
            <person name="Aken B."/>
            <person name="Amemiya C.T."/>
            <person name="Chang J.L."/>
            <person name="Duke S."/>
            <person name="Garber M."/>
            <person name="Gentles A.J."/>
            <person name="Goodstadt L."/>
            <person name="Heger A."/>
            <person name="Jurka J."/>
            <person name="Kamal M."/>
            <person name="Mauceli E."/>
            <person name="Searle S.M."/>
            <person name="Sharpe T."/>
            <person name="Baker M.L."/>
            <person name="Batzer M.A."/>
            <person name="Benos P.V."/>
            <person name="Belov K."/>
            <person name="Clamp M."/>
            <person name="Cook A."/>
            <person name="Cuff J."/>
            <person name="Das R."/>
            <person name="Davidow L."/>
            <person name="Deakin J.E."/>
            <person name="Fazzari M.J."/>
            <person name="Glass J.L."/>
            <person name="Grabherr M."/>
            <person name="Greally J.M."/>
            <person name="Gu W."/>
            <person name="Hore T.A."/>
            <person name="Huttley G.A."/>
            <person name="Kleber M."/>
            <person name="Jirtle R.L."/>
            <person name="Koina E."/>
            <person name="Lee J.T."/>
            <person name="Mahony S."/>
            <person name="Marra M.A."/>
            <person name="Miller R.D."/>
            <person name="Nicholls R.D."/>
            <person name="Oda M."/>
            <person name="Papenfuss A.T."/>
            <person name="Parra Z.E."/>
            <person name="Pollock D.D."/>
            <person name="Ray D.A."/>
            <person name="Schein J.E."/>
            <person name="Speed T.P."/>
            <person name="Thompson K."/>
            <person name="VandeBerg J.L."/>
            <person name="Wade C.M."/>
            <person name="Walker J.A."/>
            <person name="Waters P.D."/>
            <person name="Webber C."/>
            <person name="Weidman J.R."/>
            <person name="Xie X."/>
            <person name="Zody M.C."/>
            <person name="Baldwin J."/>
            <person name="Abdouelleil A."/>
            <person name="Abdulkadir J."/>
            <person name="Abebe A."/>
            <person name="Abera B."/>
            <person name="Abreu J."/>
            <person name="Acer S.C."/>
            <person name="Aftuck L."/>
            <person name="Alexander A."/>
            <person name="An P."/>
            <person name="Anderson E."/>
            <person name="Anderson S."/>
            <person name="Arachi H."/>
            <person name="Azer M."/>
            <person name="Bachantsang P."/>
            <person name="Barry A."/>
            <person name="Bayul T."/>
            <person name="Berlin A."/>
            <person name="Bessette D."/>
            <person name="Bloom T."/>
            <person name="Bloom T."/>
            <person name="Boguslavskiy L."/>
            <person name="Bonnet C."/>
            <person name="Boukhgalter B."/>
            <person name="Bourzgui I."/>
            <person name="Brown A."/>
            <person name="Cahill P."/>
            <person name="Channer S."/>
            <person name="Cheshatsang Y."/>
            <person name="Chuda L."/>
            <person name="Citroen M."/>
            <person name="Collymore A."/>
            <person name="Cooke P."/>
            <person name="Costello M."/>
            <person name="D'Aco K."/>
            <person name="Daza R."/>
            <person name="De Haan G."/>
            <person name="DeGray S."/>
            <person name="DeMaso C."/>
            <person name="Dhargay N."/>
            <person name="Dooley K."/>
            <person name="Dooley E."/>
            <person name="Doricent M."/>
            <person name="Dorje P."/>
            <person name="Dorjee K."/>
            <person name="Dupes A."/>
            <person name="Elong R."/>
            <person name="Falk J."/>
            <person name="Farina A."/>
            <person name="Faro S."/>
            <person name="Ferguson D."/>
            <person name="Fisher S."/>
            <person name="Foley C.D."/>
            <person name="Franke A."/>
            <person name="Friedrich D."/>
            <person name="Gadbois L."/>
            <person name="Gearin G."/>
            <person name="Gearin C.R."/>
            <person name="Giannoukos G."/>
            <person name="Goode T."/>
            <person name="Graham J."/>
            <person name="Grandbois E."/>
            <person name="Grewal S."/>
            <person name="Gyaltsen K."/>
            <person name="Hafez N."/>
            <person name="Hagos B."/>
            <person name="Hall J."/>
            <person name="Henson C."/>
            <person name="Hollinger A."/>
            <person name="Honan T."/>
            <person name="Huard M.D."/>
            <person name="Hughes L."/>
            <person name="Hurhula B."/>
            <person name="Husby M.E."/>
            <person name="Kamat A."/>
            <person name="Kanga B."/>
            <person name="Kashin S."/>
            <person name="Khazanovich D."/>
            <person name="Kisner P."/>
            <person name="Lance K."/>
            <person name="Lara M."/>
            <person name="Lee W."/>
            <person name="Lennon N."/>
            <person name="Letendre F."/>
            <person name="LeVine R."/>
            <person name="Lipovsky A."/>
            <person name="Liu X."/>
            <person name="Liu J."/>
            <person name="Liu S."/>
            <person name="Lokyitsang T."/>
            <person name="Lokyitsang Y."/>
            <person name="Lubonja R."/>
            <person name="Lui A."/>
            <person name="MacDonald P."/>
            <person name="Magnisalis V."/>
            <person name="Maru K."/>
            <person name="Matthews C."/>
            <person name="McCusker W."/>
            <person name="McDonough S."/>
            <person name="Mehta T."/>
            <person name="Meldrim J."/>
            <person name="Meneus L."/>
            <person name="Mihai O."/>
            <person name="Mihalev A."/>
            <person name="Mihova T."/>
            <person name="Mittelman R."/>
            <person name="Mlenga V."/>
            <person name="Montmayeur A."/>
            <person name="Mulrain L."/>
            <person name="Navidi A."/>
            <person name="Naylor J."/>
            <person name="Negash T."/>
            <person name="Nguyen T."/>
            <person name="Nguyen N."/>
            <person name="Nicol R."/>
            <person name="Norbu C."/>
            <person name="Norbu N."/>
            <person name="Novod N."/>
            <person name="O'Neill B."/>
            <person name="Osman S."/>
            <person name="Markiewicz E."/>
            <person name="Oyono O.L."/>
            <person name="Patti C."/>
            <person name="Phunkhang P."/>
            <person name="Pierre F."/>
            <person name="Priest M."/>
            <person name="Raghuraman S."/>
            <person name="Rege F."/>
            <person name="Reyes R."/>
            <person name="Rise C."/>
            <person name="Rogov P."/>
            <person name="Ross K."/>
            <person name="Ryan E."/>
            <person name="Settipalli S."/>
            <person name="Shea T."/>
            <person name="Sherpa N."/>
            <person name="Shi L."/>
            <person name="Shih D."/>
            <person name="Sparrow T."/>
            <person name="Spaulding J."/>
            <person name="Stalker J."/>
            <person name="Stange-Thomann N."/>
            <person name="Stavropoulos S."/>
            <person name="Stone C."/>
            <person name="Strader C."/>
            <person name="Tesfaye S."/>
            <person name="Thomson T."/>
            <person name="Thoulutsang Y."/>
            <person name="Thoulutsang D."/>
            <person name="Topham K."/>
            <person name="Topping I."/>
            <person name="Tsamla T."/>
            <person name="Vassiliev H."/>
            <person name="Vo A."/>
            <person name="Wangchuk T."/>
            <person name="Wangdi T."/>
            <person name="Weiand M."/>
            <person name="Wilkinson J."/>
            <person name="Wilson A."/>
            <person name="Yadav S."/>
            <person name="Young G."/>
            <person name="Yu Q."/>
            <person name="Zembek L."/>
            <person name="Zhong D."/>
            <person name="Zimmer A."/>
            <person name="Zwirko Z."/>
            <person name="Jaffe D.B."/>
            <person name="Alvarez P."/>
            <person name="Brockman W."/>
            <person name="Butler J."/>
            <person name="Chin C."/>
            <person name="Gnerre S."/>
            <person name="MacCallum I."/>
            <person name="Graves J.A."/>
            <person name="Ponting C.P."/>
            <person name="Breen M."/>
            <person name="Samollow P.B."/>
            <person name="Lander E.S."/>
            <person name="Lindblad-Toh K."/>
        </authorList>
    </citation>
    <scope>NUCLEOTIDE SEQUENCE [LARGE SCALE GENOMIC DNA]</scope>
</reference>
<dbReference type="STRING" id="13616.ENSMODP00000047607"/>
<dbReference type="InterPro" id="IPR011993">
    <property type="entry name" value="PH-like_dom_sf"/>
</dbReference>
<reference evidence="1" key="2">
    <citation type="submission" date="2025-08" db="UniProtKB">
        <authorList>
            <consortium name="Ensembl"/>
        </authorList>
    </citation>
    <scope>IDENTIFICATION</scope>
</reference>
<accession>A0A5F8GJF2</accession>
<evidence type="ECO:0000313" key="2">
    <source>
        <dbReference type="Proteomes" id="UP000002280"/>
    </source>
</evidence>
<proteinExistence type="predicted"/>
<protein>
    <submittedName>
        <fullName evidence="1">Uncharacterized protein</fullName>
    </submittedName>
</protein>
<dbReference type="GeneTree" id="ENSGT00940000170775"/>
<sequence length="60" mass="6872">MSSHSLKEALLTIKKVCQKKQDGATNAVVKRTAWTLEGKDRFTIRHMYVDIKGQKIRKKG</sequence>
<dbReference type="SUPFAM" id="SSF50729">
    <property type="entry name" value="PH domain-like"/>
    <property type="match status" value="1"/>
</dbReference>
<dbReference type="InParanoid" id="A0A5F8GJF2"/>
<name>A0A5F8GJF2_MONDO</name>
<dbReference type="Ensembl" id="ENSMODT00000074481.1">
    <property type="protein sequence ID" value="ENSMODP00000047607.1"/>
    <property type="gene ID" value="ENSMODG00000047028.1"/>
</dbReference>
<organism evidence="1 2">
    <name type="scientific">Monodelphis domestica</name>
    <name type="common">Gray short-tailed opossum</name>
    <dbReference type="NCBI Taxonomy" id="13616"/>
    <lineage>
        <taxon>Eukaryota</taxon>
        <taxon>Metazoa</taxon>
        <taxon>Chordata</taxon>
        <taxon>Craniata</taxon>
        <taxon>Vertebrata</taxon>
        <taxon>Euteleostomi</taxon>
        <taxon>Mammalia</taxon>
        <taxon>Metatheria</taxon>
        <taxon>Didelphimorphia</taxon>
        <taxon>Didelphidae</taxon>
        <taxon>Monodelphis</taxon>
    </lineage>
</organism>
<reference evidence="1" key="3">
    <citation type="submission" date="2025-09" db="UniProtKB">
        <authorList>
            <consortium name="Ensembl"/>
        </authorList>
    </citation>
    <scope>IDENTIFICATION</scope>
</reference>
<dbReference type="AlphaFoldDB" id="A0A5F8GJF2"/>
<dbReference type="Gene3D" id="2.30.29.30">
    <property type="entry name" value="Pleckstrin-homology domain (PH domain)/Phosphotyrosine-binding domain (PTB)"/>
    <property type="match status" value="1"/>
</dbReference>
<keyword evidence="2" id="KW-1185">Reference proteome</keyword>